<dbReference type="GeneID" id="54632418"/>
<dbReference type="PANTHER" id="PTHR10587">
    <property type="entry name" value="GLYCOSYL TRANSFERASE-RELATED"/>
    <property type="match status" value="1"/>
</dbReference>
<dbReference type="GO" id="GO:0046872">
    <property type="term" value="F:metal ion binding"/>
    <property type="evidence" value="ECO:0007669"/>
    <property type="project" value="UniProtKB-KW"/>
</dbReference>
<reference evidence="20" key="2">
    <citation type="submission" date="2020-01" db="EMBL/GenBank/DDBJ databases">
        <title>Population-level Yeast Reference Genomes.</title>
        <authorList>
            <person name="Yue J.-X."/>
        </authorList>
    </citation>
    <scope>NUCLEOTIDE SEQUENCE</scope>
    <source>
        <strain evidence="20">CBS432</strain>
    </source>
</reference>
<dbReference type="GO" id="GO:0000272">
    <property type="term" value="P:polysaccharide catabolic process"/>
    <property type="evidence" value="ECO:0007669"/>
    <property type="project" value="UniProtKB-KW"/>
</dbReference>
<dbReference type="RefSeq" id="XP_033768049.1">
    <property type="nucleotide sequence ID" value="XM_033912158.1"/>
</dbReference>
<evidence type="ECO:0000256" key="11">
    <source>
        <dbReference type="ARBA" id="ARBA00023277"/>
    </source>
</evidence>
<reference evidence="20" key="1">
    <citation type="journal article" date="2017" name="Nat. Genet.">
        <title>Contrasting evolutionary genome dynamics between domesticated and wild yeasts.</title>
        <authorList>
            <person name="Yue J.X."/>
            <person name="Li J."/>
            <person name="Aigrain L."/>
            <person name="Hallin J."/>
            <person name="Persson K."/>
            <person name="Oliver K."/>
            <person name="Bergstrom A."/>
            <person name="Coupland P."/>
            <person name="Warringer J."/>
            <person name="Lagomarsino M.C."/>
            <person name="Fischer G."/>
            <person name="Durbin R."/>
            <person name="Liti G."/>
        </authorList>
    </citation>
    <scope>NUCLEOTIDE SEQUENCE</scope>
    <source>
        <strain evidence="20">CBS432</strain>
    </source>
</reference>
<evidence type="ECO:0000256" key="16">
    <source>
        <dbReference type="ARBA" id="ARBA00048494"/>
    </source>
</evidence>
<dbReference type="Gene3D" id="3.20.20.370">
    <property type="entry name" value="Glycoside hydrolase/deacetylase"/>
    <property type="match status" value="1"/>
</dbReference>
<reference evidence="20" key="3">
    <citation type="submission" date="2025-07" db="EMBL/GenBank/DDBJ databases">
        <authorList>
            <consortium name="NCBI Genome Project"/>
        </authorList>
    </citation>
    <scope>NUCLEOTIDE SEQUENCE</scope>
    <source>
        <strain evidence="20">CBS432</strain>
    </source>
</reference>
<evidence type="ECO:0000256" key="8">
    <source>
        <dbReference type="ARBA" id="ARBA00023024"/>
    </source>
</evidence>
<keyword evidence="10" id="KW-0325">Glycoprotein</keyword>
<evidence type="ECO:0000256" key="12">
    <source>
        <dbReference type="ARBA" id="ARBA00023285"/>
    </source>
</evidence>
<evidence type="ECO:0000313" key="20">
    <source>
        <dbReference type="RefSeq" id="XP_033768049.1"/>
    </source>
</evidence>
<evidence type="ECO:0000256" key="14">
    <source>
        <dbReference type="ARBA" id="ARBA00023326"/>
    </source>
</evidence>
<comment type="subcellular location">
    <subcellularLocation>
        <location evidence="18">Prospore</location>
    </subcellularLocation>
</comment>
<dbReference type="GO" id="GO:0030476">
    <property type="term" value="P:ascospore wall assembly"/>
    <property type="evidence" value="ECO:0007669"/>
    <property type="project" value="UniProtKB-ARBA"/>
</dbReference>
<keyword evidence="12" id="KW-0170">Cobalt</keyword>
<evidence type="ECO:0000256" key="9">
    <source>
        <dbReference type="ARBA" id="ARBA00023157"/>
    </source>
</evidence>
<sequence length="301" mass="34668">MKIFSTIQSALLAGYFLKQGNCLASNGSTALMGEEDMQTPFPEWLTEFTNLTQWPGLDPPYIPLDYINLTEVPELDRYYPGQCPKISREQCSFDCYNCVDVDDVTSCFKLSQTFDDGPAPATEALLKKLRQRTTFFVLGINTVNYPDIYEHILERGHLIGTHTWSHEFLPSLSNEEIVAQLEWSIWAMNATGKHFPKYFRPPYGAIDNRVRAIVKQFGLTVVLWDLDTFDWKLITNDQFRTEEEIFKDIHTWKEQQKGLILEHDGARRTVDVAIKINELIGSDQLTIAECIGDTDYIERYD</sequence>
<keyword evidence="3" id="KW-0147">Chitin-binding</keyword>
<dbReference type="InterPro" id="IPR050248">
    <property type="entry name" value="Polysacc_deacetylase_ArnD"/>
</dbReference>
<dbReference type="GO" id="GO:0004099">
    <property type="term" value="F:chitin deacetylase activity"/>
    <property type="evidence" value="ECO:0007669"/>
    <property type="project" value="UniProtKB-EC"/>
</dbReference>
<comment type="function">
    <text evidence="17">Hydrolyzes the N-acetamido groups of N-acetyl-D-glucosamine residues in chitin to form chitosan and acetate. Chitosan is a component of the spore wall.</text>
</comment>
<dbReference type="FunFam" id="3.20.20.370:FF:000008">
    <property type="entry name" value="Chitin deacetylase"/>
    <property type="match status" value="1"/>
</dbReference>
<protein>
    <recommendedName>
        <fullName evidence="15">chitin deacetylase</fullName>
        <ecNumber evidence="15">3.5.1.41</ecNumber>
    </recommendedName>
</protein>
<evidence type="ECO:0000259" key="19">
    <source>
        <dbReference type="PROSITE" id="PS51677"/>
    </source>
</evidence>
<keyword evidence="11" id="KW-0119">Carbohydrate metabolism</keyword>
<dbReference type="GO" id="GO:0005628">
    <property type="term" value="C:prospore membrane"/>
    <property type="evidence" value="ECO:0007669"/>
    <property type="project" value="TreeGrafter"/>
</dbReference>
<dbReference type="PANTHER" id="PTHR10587:SF133">
    <property type="entry name" value="CHITIN DEACETYLASE 1-RELATED"/>
    <property type="match status" value="1"/>
</dbReference>
<evidence type="ECO:0000256" key="3">
    <source>
        <dbReference type="ARBA" id="ARBA00022669"/>
    </source>
</evidence>
<evidence type="ECO:0000256" key="15">
    <source>
        <dbReference type="ARBA" id="ARBA00024056"/>
    </source>
</evidence>
<keyword evidence="5" id="KW-0732">Signal</keyword>
<keyword evidence="9" id="KW-1015">Disulfide bond</keyword>
<comment type="cofactor">
    <cofactor evidence="1">
        <name>Co(2+)</name>
        <dbReference type="ChEBI" id="CHEBI:48828"/>
    </cofactor>
</comment>
<organism evidence="20">
    <name type="scientific">Saccharomyces paradoxus</name>
    <name type="common">Yeast</name>
    <name type="synonym">Saccharomyces douglasii</name>
    <dbReference type="NCBI Taxonomy" id="27291"/>
    <lineage>
        <taxon>Eukaryota</taxon>
        <taxon>Fungi</taxon>
        <taxon>Dikarya</taxon>
        <taxon>Ascomycota</taxon>
        <taxon>Saccharomycotina</taxon>
        <taxon>Saccharomycetes</taxon>
        <taxon>Saccharomycetales</taxon>
        <taxon>Saccharomycetaceae</taxon>
        <taxon>Saccharomyces</taxon>
    </lineage>
</organism>
<evidence type="ECO:0000256" key="10">
    <source>
        <dbReference type="ARBA" id="ARBA00023180"/>
    </source>
</evidence>
<evidence type="ECO:0000256" key="2">
    <source>
        <dbReference type="ARBA" id="ARBA00010973"/>
    </source>
</evidence>
<evidence type="ECO:0000256" key="17">
    <source>
        <dbReference type="ARBA" id="ARBA00054095"/>
    </source>
</evidence>
<dbReference type="SUPFAM" id="SSF88713">
    <property type="entry name" value="Glycoside hydrolase/deacetylase"/>
    <property type="match status" value="1"/>
</dbReference>
<dbReference type="VEuPathDB" id="FungiDB:SPAR_L03250"/>
<dbReference type="AlphaFoldDB" id="A0A8B8UWA5"/>
<keyword evidence="6" id="KW-0378">Hydrolase</keyword>
<evidence type="ECO:0000256" key="5">
    <source>
        <dbReference type="ARBA" id="ARBA00022729"/>
    </source>
</evidence>
<evidence type="ECO:0000256" key="7">
    <source>
        <dbReference type="ARBA" id="ARBA00022969"/>
    </source>
</evidence>
<dbReference type="PROSITE" id="PS51677">
    <property type="entry name" value="NODB"/>
    <property type="match status" value="1"/>
</dbReference>
<evidence type="ECO:0000256" key="18">
    <source>
        <dbReference type="ARBA" id="ARBA00060373"/>
    </source>
</evidence>
<keyword evidence="8" id="KW-0146">Chitin degradation</keyword>
<dbReference type="CDD" id="cd10952">
    <property type="entry name" value="CE4_MrCDA_like"/>
    <property type="match status" value="1"/>
</dbReference>
<feature type="domain" description="NodB homology" evidence="19">
    <location>
        <begin position="108"/>
        <end position="297"/>
    </location>
</feature>
<dbReference type="GO" id="GO:0006032">
    <property type="term" value="P:chitin catabolic process"/>
    <property type="evidence" value="ECO:0007669"/>
    <property type="project" value="UniProtKB-KW"/>
</dbReference>
<keyword evidence="4" id="KW-0479">Metal-binding</keyword>
<comment type="similarity">
    <text evidence="2">Belongs to the polysaccharide deacetylase family.</text>
</comment>
<name>A0A8B8UWA5_SACPA</name>
<evidence type="ECO:0000256" key="13">
    <source>
        <dbReference type="ARBA" id="ARBA00023316"/>
    </source>
</evidence>
<keyword evidence="7" id="KW-0749">Sporulation</keyword>
<dbReference type="GO" id="GO:0008061">
    <property type="term" value="F:chitin binding"/>
    <property type="evidence" value="ECO:0007669"/>
    <property type="project" value="UniProtKB-KW"/>
</dbReference>
<proteinExistence type="inferred from homology"/>
<accession>A0A8B8UWA5</accession>
<comment type="catalytic activity">
    <reaction evidence="16">
        <text>[(1-&gt;4)-N-acetyl-beta-D-glucosaminyl](n) + n H2O = chitosan + n acetate</text>
        <dbReference type="Rhea" id="RHEA:10464"/>
        <dbReference type="Rhea" id="RHEA-COMP:9593"/>
        <dbReference type="Rhea" id="RHEA-COMP:9597"/>
        <dbReference type="ChEBI" id="CHEBI:15377"/>
        <dbReference type="ChEBI" id="CHEBI:17029"/>
        <dbReference type="ChEBI" id="CHEBI:30089"/>
        <dbReference type="ChEBI" id="CHEBI:57704"/>
        <dbReference type="EC" id="3.5.1.41"/>
    </reaction>
    <physiologicalReaction direction="left-to-right" evidence="16">
        <dbReference type="Rhea" id="RHEA:10465"/>
    </physiologicalReaction>
</comment>
<keyword evidence="13" id="KW-0961">Cell wall biogenesis/degradation</keyword>
<dbReference type="EC" id="3.5.1.41" evidence="15"/>
<evidence type="ECO:0000256" key="4">
    <source>
        <dbReference type="ARBA" id="ARBA00022723"/>
    </source>
</evidence>
<evidence type="ECO:0000256" key="6">
    <source>
        <dbReference type="ARBA" id="ARBA00022801"/>
    </source>
</evidence>
<gene>
    <name evidence="20" type="primary">CDA1</name>
    <name evidence="20" type="ORF">SPAR_L03250</name>
</gene>
<dbReference type="Pfam" id="PF01522">
    <property type="entry name" value="Polysacc_deac_1"/>
    <property type="match status" value="1"/>
</dbReference>
<keyword evidence="14" id="KW-0624">Polysaccharide degradation</keyword>
<dbReference type="InterPro" id="IPR002509">
    <property type="entry name" value="NODB_dom"/>
</dbReference>
<reference evidence="20" key="4">
    <citation type="submission" date="2025-08" db="UniProtKB">
        <authorList>
            <consortium name="RefSeq"/>
        </authorList>
    </citation>
    <scope>IDENTIFICATION</scope>
    <source>
        <strain evidence="20">CBS432</strain>
    </source>
</reference>
<dbReference type="InterPro" id="IPR011330">
    <property type="entry name" value="Glyco_hydro/deAcase_b/a-brl"/>
</dbReference>
<dbReference type="KEGG" id="spao:SPAR_L03250"/>
<dbReference type="OrthoDB" id="2125469at2759"/>
<evidence type="ECO:0000256" key="1">
    <source>
        <dbReference type="ARBA" id="ARBA00001941"/>
    </source>
</evidence>